<dbReference type="InterPro" id="IPR036852">
    <property type="entry name" value="Peptidase_S8/S53_dom_sf"/>
</dbReference>
<comment type="similarity">
    <text evidence="1 5">Belongs to the peptidase S8 family.</text>
</comment>
<gene>
    <name evidence="8" type="ORF">Val02_17140</name>
</gene>
<evidence type="ECO:0000313" key="8">
    <source>
        <dbReference type="EMBL" id="GIJ44828.1"/>
    </source>
</evidence>
<feature type="active site" description="Charge relay system" evidence="5">
    <location>
        <position position="83"/>
    </location>
</feature>
<keyword evidence="2 5" id="KW-0645">Protease</keyword>
<evidence type="ECO:0000256" key="3">
    <source>
        <dbReference type="ARBA" id="ARBA00022801"/>
    </source>
</evidence>
<dbReference type="SUPFAM" id="SSF52743">
    <property type="entry name" value="Subtilisin-like"/>
    <property type="match status" value="1"/>
</dbReference>
<dbReference type="InterPro" id="IPR015500">
    <property type="entry name" value="Peptidase_S8_subtilisin-rel"/>
</dbReference>
<evidence type="ECO:0000259" key="7">
    <source>
        <dbReference type="Pfam" id="PF00082"/>
    </source>
</evidence>
<dbReference type="PROSITE" id="PS51318">
    <property type="entry name" value="TAT"/>
    <property type="match status" value="1"/>
</dbReference>
<keyword evidence="9" id="KW-1185">Reference proteome</keyword>
<accession>A0A8J3YJ29</accession>
<evidence type="ECO:0000313" key="9">
    <source>
        <dbReference type="Proteomes" id="UP000619260"/>
    </source>
</evidence>
<dbReference type="Pfam" id="PF00082">
    <property type="entry name" value="Peptidase_S8"/>
    <property type="match status" value="1"/>
</dbReference>
<proteinExistence type="inferred from homology"/>
<dbReference type="RefSeq" id="WP_203898357.1">
    <property type="nucleotide sequence ID" value="NZ_BOPF01000004.1"/>
</dbReference>
<feature type="chain" id="PRO_5035168264" description="Peptidase S8/S53 domain-containing protein" evidence="6">
    <location>
        <begin position="38"/>
        <end position="505"/>
    </location>
</feature>
<organism evidence="8 9">
    <name type="scientific">Virgisporangium aliadipatigenens</name>
    <dbReference type="NCBI Taxonomy" id="741659"/>
    <lineage>
        <taxon>Bacteria</taxon>
        <taxon>Bacillati</taxon>
        <taxon>Actinomycetota</taxon>
        <taxon>Actinomycetes</taxon>
        <taxon>Micromonosporales</taxon>
        <taxon>Micromonosporaceae</taxon>
        <taxon>Virgisporangium</taxon>
    </lineage>
</organism>
<dbReference type="Gene3D" id="3.40.50.200">
    <property type="entry name" value="Peptidase S8/S53 domain"/>
    <property type="match status" value="1"/>
</dbReference>
<dbReference type="InterPro" id="IPR050131">
    <property type="entry name" value="Peptidase_S8_subtilisin-like"/>
</dbReference>
<keyword evidence="3 5" id="KW-0378">Hydrolase</keyword>
<keyword evidence="6" id="KW-0732">Signal</keyword>
<name>A0A8J3YJ29_9ACTN</name>
<dbReference type="GO" id="GO:0004252">
    <property type="term" value="F:serine-type endopeptidase activity"/>
    <property type="evidence" value="ECO:0007669"/>
    <property type="project" value="UniProtKB-UniRule"/>
</dbReference>
<dbReference type="PANTHER" id="PTHR43806:SF11">
    <property type="entry name" value="CEREVISIN-RELATED"/>
    <property type="match status" value="1"/>
</dbReference>
<dbReference type="InterPro" id="IPR006311">
    <property type="entry name" value="TAT_signal"/>
</dbReference>
<dbReference type="Proteomes" id="UP000619260">
    <property type="component" value="Unassembled WGS sequence"/>
</dbReference>
<feature type="active site" description="Charge relay system" evidence="5">
    <location>
        <position position="309"/>
    </location>
</feature>
<dbReference type="PROSITE" id="PS51892">
    <property type="entry name" value="SUBTILASE"/>
    <property type="match status" value="1"/>
</dbReference>
<reference evidence="8" key="1">
    <citation type="submission" date="2021-01" db="EMBL/GenBank/DDBJ databases">
        <title>Whole genome shotgun sequence of Virgisporangium aliadipatigenens NBRC 105644.</title>
        <authorList>
            <person name="Komaki H."/>
            <person name="Tamura T."/>
        </authorList>
    </citation>
    <scope>NUCLEOTIDE SEQUENCE</scope>
    <source>
        <strain evidence="8">NBRC 105644</strain>
    </source>
</reference>
<protein>
    <recommendedName>
        <fullName evidence="7">Peptidase S8/S53 domain-containing protein</fullName>
    </recommendedName>
</protein>
<feature type="active site" description="Charge relay system" evidence="5">
    <location>
        <position position="120"/>
    </location>
</feature>
<evidence type="ECO:0000256" key="5">
    <source>
        <dbReference type="PROSITE-ProRule" id="PRU01240"/>
    </source>
</evidence>
<dbReference type="AlphaFoldDB" id="A0A8J3YJ29"/>
<dbReference type="GO" id="GO:0006508">
    <property type="term" value="P:proteolysis"/>
    <property type="evidence" value="ECO:0007669"/>
    <property type="project" value="UniProtKB-KW"/>
</dbReference>
<dbReference type="PANTHER" id="PTHR43806">
    <property type="entry name" value="PEPTIDASE S8"/>
    <property type="match status" value="1"/>
</dbReference>
<feature type="signal peptide" evidence="6">
    <location>
        <begin position="1"/>
        <end position="37"/>
    </location>
</feature>
<evidence type="ECO:0000256" key="6">
    <source>
        <dbReference type="SAM" id="SignalP"/>
    </source>
</evidence>
<feature type="domain" description="Peptidase S8/S53" evidence="7">
    <location>
        <begin position="74"/>
        <end position="342"/>
    </location>
</feature>
<evidence type="ECO:0000256" key="1">
    <source>
        <dbReference type="ARBA" id="ARBA00011073"/>
    </source>
</evidence>
<sequence length="505" mass="53742">MSNSPQTTRSWLKRWTMTALALTIGGGAVAMANPATAKPTEPAPQWSVGPTTTPVSQVLAAINAAEAPAKGIDGRGVGVALIDTGVVPVPGLPADQIVNGPDLSVESQVPNLRYLDGYGHGTHLAGIIVGNDPEAGYVGIAPKAKLTSLKVASSNGAVDVTQVMAAVDWVVAHKNDDPANPIRVITLAYGTDSSQDARVDPLTYAVEQAWKNGIVVVVAAGNQGSKTRKLTNPAADPYVLTVGSVSNDGTSTRKDDDVSTFSSWGLGRKVDLVAPGESIVSLRNPGSYIDTKYPTARVGERLFRGSGTSQATAVTAGAVALLLQKRPNLTPDQVKDVLKDSGDRLRGGNIYNVGVRELNLGKAFYEPSFFAHTQWWNQWGTGTGSIEKSRGSSHLTDNGVELKGERDLFGPLSSKEWAAKSATQKSWVGGVWMGRRMAGDGWTGTSWASRTWASGVWPGKSWSSNPWYSESDWDGRYWAGRYWAAGSWSGRFWAAGAWKTNDWAI</sequence>
<dbReference type="EMBL" id="BOPF01000004">
    <property type="protein sequence ID" value="GIJ44828.1"/>
    <property type="molecule type" value="Genomic_DNA"/>
</dbReference>
<evidence type="ECO:0000256" key="2">
    <source>
        <dbReference type="ARBA" id="ARBA00022670"/>
    </source>
</evidence>
<dbReference type="InterPro" id="IPR000209">
    <property type="entry name" value="Peptidase_S8/S53_dom"/>
</dbReference>
<evidence type="ECO:0000256" key="4">
    <source>
        <dbReference type="ARBA" id="ARBA00022825"/>
    </source>
</evidence>
<keyword evidence="4 5" id="KW-0720">Serine protease</keyword>
<dbReference type="PRINTS" id="PR00723">
    <property type="entry name" value="SUBTILISIN"/>
</dbReference>
<comment type="caution">
    <text evidence="8">The sequence shown here is derived from an EMBL/GenBank/DDBJ whole genome shotgun (WGS) entry which is preliminary data.</text>
</comment>